<accession>A0A7S7LZS9</accession>
<reference evidence="2 3" key="1">
    <citation type="submission" date="2020-05" db="EMBL/GenBank/DDBJ databases">
        <title>Sulfurimonas marisnigri, sp. nov., and Sulfurimonas baltica, sp. nov., manganese oxide reducing chemolithoautotrophs of the class Epsilonproteobacteria isolated from the pelagic redoxclines of the Black and Baltic Seas and emended description of the genus Sulfurimonas.</title>
        <authorList>
            <person name="Henkel J.V."/>
            <person name="Laudan C."/>
            <person name="Werner J."/>
            <person name="Neu T."/>
            <person name="Plewe S."/>
            <person name="Sproer C."/>
            <person name="Bunk B."/>
            <person name="Schulz-Vogt H.N."/>
        </authorList>
    </citation>
    <scope>NUCLEOTIDE SEQUENCE [LARGE SCALE GENOMIC DNA]</scope>
    <source>
        <strain evidence="2 3">SoZ1</strain>
    </source>
</reference>
<keyword evidence="1" id="KW-0732">Signal</keyword>
<gene>
    <name evidence="2" type="ORF">HUE87_10395</name>
</gene>
<name>A0A7S7LZS9_9BACT</name>
<organism evidence="2 3">
    <name type="scientific">Candidatus Sulfurimonas marisnigri</name>
    <dbReference type="NCBI Taxonomy" id="2740405"/>
    <lineage>
        <taxon>Bacteria</taxon>
        <taxon>Pseudomonadati</taxon>
        <taxon>Campylobacterota</taxon>
        <taxon>Epsilonproteobacteria</taxon>
        <taxon>Campylobacterales</taxon>
        <taxon>Sulfurimonadaceae</taxon>
        <taxon>Sulfurimonas</taxon>
    </lineage>
</organism>
<evidence type="ECO:0000313" key="3">
    <source>
        <dbReference type="Proteomes" id="UP000593836"/>
    </source>
</evidence>
<proteinExistence type="predicted"/>
<dbReference type="NCBIfam" id="TIGR02001">
    <property type="entry name" value="gcw_chp"/>
    <property type="match status" value="1"/>
</dbReference>
<keyword evidence="3" id="KW-1185">Reference proteome</keyword>
<evidence type="ECO:0000256" key="1">
    <source>
        <dbReference type="SAM" id="SignalP"/>
    </source>
</evidence>
<feature type="signal peptide" evidence="1">
    <location>
        <begin position="1"/>
        <end position="19"/>
    </location>
</feature>
<dbReference type="RefSeq" id="WP_194366321.1">
    <property type="nucleotide sequence ID" value="NZ_CP054493.1"/>
</dbReference>
<dbReference type="KEGG" id="smas:HUE87_10395"/>
<dbReference type="Proteomes" id="UP000593836">
    <property type="component" value="Chromosome"/>
</dbReference>
<dbReference type="AlphaFoldDB" id="A0A7S7LZS9"/>
<dbReference type="Pfam" id="PF09694">
    <property type="entry name" value="Gcw_chp"/>
    <property type="match status" value="1"/>
</dbReference>
<feature type="chain" id="PRO_5032343322" evidence="1">
    <location>
        <begin position="20"/>
        <end position="220"/>
    </location>
</feature>
<dbReference type="EMBL" id="CP054493">
    <property type="protein sequence ID" value="QOY54275.1"/>
    <property type="molecule type" value="Genomic_DNA"/>
</dbReference>
<dbReference type="InterPro" id="IPR010239">
    <property type="entry name" value="CHP02001"/>
</dbReference>
<sequence>MKLIKLSLAAALVATMAFAEEATSEIEISANVAMTSNYIWRGYSQTANTTAIQGGFDASYKGFYIGTWGSNVSDEVYSGATMELDLYAGYAGELGKLSYDVGVLEFTYNGNSDNNFAEAHLTLGYDFDVVALSGTYYLAIDGTNKADSNTWEAGISVPLPMDISLDATYGDYMDYGTYALVGLTKSFGKFDINVMYAEYNDDFDSTADEDNVVVTVGTSF</sequence>
<protein>
    <submittedName>
        <fullName evidence="2">Uncharacterized protein</fullName>
    </submittedName>
</protein>
<evidence type="ECO:0000313" key="2">
    <source>
        <dbReference type="EMBL" id="QOY54275.1"/>
    </source>
</evidence>